<reference evidence="1" key="1">
    <citation type="journal article" date="2022" name="bioRxiv">
        <title>Sequencing and chromosome-scale assembly of the giantPleurodeles waltlgenome.</title>
        <authorList>
            <person name="Brown T."/>
            <person name="Elewa A."/>
            <person name="Iarovenko S."/>
            <person name="Subramanian E."/>
            <person name="Araus A.J."/>
            <person name="Petzold A."/>
            <person name="Susuki M."/>
            <person name="Suzuki K.-i.T."/>
            <person name="Hayashi T."/>
            <person name="Toyoda A."/>
            <person name="Oliveira C."/>
            <person name="Osipova E."/>
            <person name="Leigh N.D."/>
            <person name="Simon A."/>
            <person name="Yun M.H."/>
        </authorList>
    </citation>
    <scope>NUCLEOTIDE SEQUENCE</scope>
    <source>
        <strain evidence="1">20211129_DDA</strain>
        <tissue evidence="1">Liver</tissue>
    </source>
</reference>
<evidence type="ECO:0000313" key="2">
    <source>
        <dbReference type="Proteomes" id="UP001066276"/>
    </source>
</evidence>
<proteinExistence type="predicted"/>
<evidence type="ECO:0000313" key="1">
    <source>
        <dbReference type="EMBL" id="KAJ1085373.1"/>
    </source>
</evidence>
<organism evidence="1 2">
    <name type="scientific">Pleurodeles waltl</name>
    <name type="common">Iberian ribbed newt</name>
    <dbReference type="NCBI Taxonomy" id="8319"/>
    <lineage>
        <taxon>Eukaryota</taxon>
        <taxon>Metazoa</taxon>
        <taxon>Chordata</taxon>
        <taxon>Craniata</taxon>
        <taxon>Vertebrata</taxon>
        <taxon>Euteleostomi</taxon>
        <taxon>Amphibia</taxon>
        <taxon>Batrachia</taxon>
        <taxon>Caudata</taxon>
        <taxon>Salamandroidea</taxon>
        <taxon>Salamandridae</taxon>
        <taxon>Pleurodelinae</taxon>
        <taxon>Pleurodeles</taxon>
    </lineage>
</organism>
<gene>
    <name evidence="1" type="ORF">NDU88_005506</name>
</gene>
<dbReference type="EMBL" id="JANPWB010000016">
    <property type="protein sequence ID" value="KAJ1085373.1"/>
    <property type="molecule type" value="Genomic_DNA"/>
</dbReference>
<protein>
    <submittedName>
        <fullName evidence="1">Uncharacterized protein</fullName>
    </submittedName>
</protein>
<comment type="caution">
    <text evidence="1">The sequence shown here is derived from an EMBL/GenBank/DDBJ whole genome shotgun (WGS) entry which is preliminary data.</text>
</comment>
<dbReference type="AlphaFoldDB" id="A0AAV7L2N4"/>
<accession>A0AAV7L2N4</accession>
<sequence>MQAENTRASLMMLTVAPDNCTFRGPSSALTLLTSSERGGRLSSRPRLKEAFAPHTVPIMFLDLAEGGPAVSADRQTSLFQDRG</sequence>
<dbReference type="Proteomes" id="UP001066276">
    <property type="component" value="Chromosome 12"/>
</dbReference>
<keyword evidence="2" id="KW-1185">Reference proteome</keyword>
<name>A0AAV7L2N4_PLEWA</name>